<dbReference type="Pfam" id="PF00580">
    <property type="entry name" value="UvrD-helicase"/>
    <property type="match status" value="1"/>
</dbReference>
<dbReference type="Proteomes" id="UP000199297">
    <property type="component" value="Unassembled WGS sequence"/>
</dbReference>
<keyword evidence="4" id="KW-0067">ATP-binding</keyword>
<protein>
    <recommendedName>
        <fullName evidence="5">DNA 3'-5' helicase II</fullName>
    </recommendedName>
</protein>
<dbReference type="InterPro" id="IPR027417">
    <property type="entry name" value="P-loop_NTPase"/>
</dbReference>
<evidence type="ECO:0000259" key="6">
    <source>
        <dbReference type="Pfam" id="PF00580"/>
    </source>
</evidence>
<dbReference type="OrthoDB" id="7211215at2"/>
<dbReference type="InterPro" id="IPR014016">
    <property type="entry name" value="UvrD-like_ATP-bd"/>
</dbReference>
<evidence type="ECO:0000256" key="5">
    <source>
        <dbReference type="ARBA" id="ARBA00034923"/>
    </source>
</evidence>
<proteinExistence type="predicted"/>
<dbReference type="InterPro" id="IPR000212">
    <property type="entry name" value="DNA_helicase_UvrD/REP"/>
</dbReference>
<dbReference type="GO" id="GO:0016787">
    <property type="term" value="F:hydrolase activity"/>
    <property type="evidence" value="ECO:0007669"/>
    <property type="project" value="UniProtKB-KW"/>
</dbReference>
<keyword evidence="1" id="KW-0547">Nucleotide-binding</keyword>
<dbReference type="GO" id="GO:0000725">
    <property type="term" value="P:recombinational repair"/>
    <property type="evidence" value="ECO:0007669"/>
    <property type="project" value="TreeGrafter"/>
</dbReference>
<gene>
    <name evidence="7" type="ORF">SAMN05216262_10411</name>
</gene>
<evidence type="ECO:0000313" key="7">
    <source>
        <dbReference type="EMBL" id="SEK92651.1"/>
    </source>
</evidence>
<dbReference type="GO" id="GO:0003677">
    <property type="term" value="F:DNA binding"/>
    <property type="evidence" value="ECO:0007669"/>
    <property type="project" value="InterPro"/>
</dbReference>
<dbReference type="AlphaFoldDB" id="A0A1H7L0V2"/>
<evidence type="ECO:0000256" key="1">
    <source>
        <dbReference type="ARBA" id="ARBA00022741"/>
    </source>
</evidence>
<keyword evidence="8" id="KW-1185">Reference proteome</keyword>
<evidence type="ECO:0000256" key="3">
    <source>
        <dbReference type="ARBA" id="ARBA00022806"/>
    </source>
</evidence>
<accession>A0A1H7L0V2</accession>
<dbReference type="STRING" id="641665.GCA_002104455_02996"/>
<evidence type="ECO:0000256" key="2">
    <source>
        <dbReference type="ARBA" id="ARBA00022801"/>
    </source>
</evidence>
<sequence length="471" mass="51924">MSADIILENEIGAIEAPAGCGKTQLIVEALAIPPVKPYLVLTHTTAGVAALRKRLTRANVPAKNYVLSTIDGWSVRIASSFSHNCQIASPVENSRTYYPELRNVVSRYLATGSLHDVIRASYSRLIVDEYQDCNQEQHDIVCSIAQSIPTTVLGDPMQLIFNFRGTQIPNWQGQVLNHFPLLTELNTPWRWINAQNQELGEWVLECRRRLISGNNIDLTHSPNSVSHIQLNQNHQENMRLKSTAQYQLRNAYPQDSLLVIGDSINANSRHLYASQNNGIDVVEPVDLRDLVTFTGQLDVEQGEQLATCVINIFGALATGMGASTWTPRIRTVLAGRNRSAPSPTEATIVAFIRSKSAANFLAIMNAVEADNNIRIYRRAAFRALNSAINSVVCDPSLSFKEGMERARESLRQRGDTRIPNLAIGSTLLLKGLEADHSLIIDVSNMNSQNLYVALSRGAKTITVASSVTTLP</sequence>
<keyword evidence="3 7" id="KW-0347">Helicase</keyword>
<dbReference type="EMBL" id="FOBI01000004">
    <property type="protein sequence ID" value="SEK92651.1"/>
    <property type="molecule type" value="Genomic_DNA"/>
</dbReference>
<dbReference type="PANTHER" id="PTHR11070:SF2">
    <property type="entry name" value="ATP-DEPENDENT DNA HELICASE SRS2"/>
    <property type="match status" value="1"/>
</dbReference>
<name>A0A1H7L0V2_9GAMM</name>
<dbReference type="GO" id="GO:0005524">
    <property type="term" value="F:ATP binding"/>
    <property type="evidence" value="ECO:0007669"/>
    <property type="project" value="UniProtKB-KW"/>
</dbReference>
<organism evidence="7 8">
    <name type="scientific">Colwellia chukchiensis</name>
    <dbReference type="NCBI Taxonomy" id="641665"/>
    <lineage>
        <taxon>Bacteria</taxon>
        <taxon>Pseudomonadati</taxon>
        <taxon>Pseudomonadota</taxon>
        <taxon>Gammaproteobacteria</taxon>
        <taxon>Alteromonadales</taxon>
        <taxon>Colwelliaceae</taxon>
        <taxon>Colwellia</taxon>
    </lineage>
</organism>
<dbReference type="Gene3D" id="3.40.50.300">
    <property type="entry name" value="P-loop containing nucleotide triphosphate hydrolases"/>
    <property type="match status" value="1"/>
</dbReference>
<evidence type="ECO:0000313" key="8">
    <source>
        <dbReference type="Proteomes" id="UP000199297"/>
    </source>
</evidence>
<dbReference type="RefSeq" id="WP_158088330.1">
    <property type="nucleotide sequence ID" value="NZ_FOBI01000004.1"/>
</dbReference>
<keyword evidence="2" id="KW-0378">Hydrolase</keyword>
<dbReference type="PANTHER" id="PTHR11070">
    <property type="entry name" value="UVRD / RECB / PCRA DNA HELICASE FAMILY MEMBER"/>
    <property type="match status" value="1"/>
</dbReference>
<evidence type="ECO:0000256" key="4">
    <source>
        <dbReference type="ARBA" id="ARBA00022840"/>
    </source>
</evidence>
<reference evidence="8" key="1">
    <citation type="submission" date="2016-10" db="EMBL/GenBank/DDBJ databases">
        <authorList>
            <person name="Varghese N."/>
            <person name="Submissions S."/>
        </authorList>
    </citation>
    <scope>NUCLEOTIDE SEQUENCE [LARGE SCALE GENOMIC DNA]</scope>
    <source>
        <strain evidence="8">CGMCC 1.9127</strain>
    </source>
</reference>
<dbReference type="SUPFAM" id="SSF52540">
    <property type="entry name" value="P-loop containing nucleoside triphosphate hydrolases"/>
    <property type="match status" value="1"/>
</dbReference>
<feature type="domain" description="UvrD-like helicase ATP-binding" evidence="6">
    <location>
        <begin position="113"/>
        <end position="171"/>
    </location>
</feature>
<dbReference type="GO" id="GO:0043138">
    <property type="term" value="F:3'-5' DNA helicase activity"/>
    <property type="evidence" value="ECO:0007669"/>
    <property type="project" value="TreeGrafter"/>
</dbReference>